<keyword evidence="2" id="KW-1185">Reference proteome</keyword>
<accession>A0A0K1W1M6</accession>
<name>A0A0K1W1M6_9MOLU</name>
<dbReference type="EMBL" id="CP012357">
    <property type="protein sequence ID" value="AKX33997.1"/>
    <property type="molecule type" value="Genomic_DNA"/>
</dbReference>
<dbReference type="KEGG" id="sll:SLITO_v1c03430"/>
<dbReference type="PATRIC" id="fig|216942.3.peg.346"/>
<protein>
    <submittedName>
        <fullName evidence="1">Uncharacterized protein</fullName>
    </submittedName>
</protein>
<gene>
    <name evidence="1" type="ORF">SLITO_v1c03430</name>
</gene>
<evidence type="ECO:0000313" key="1">
    <source>
        <dbReference type="EMBL" id="AKX33997.1"/>
    </source>
</evidence>
<proteinExistence type="predicted"/>
<dbReference type="Proteomes" id="UP000067476">
    <property type="component" value="Chromosome"/>
</dbReference>
<dbReference type="AlphaFoldDB" id="A0A0K1W1M6"/>
<evidence type="ECO:0000313" key="2">
    <source>
        <dbReference type="Proteomes" id="UP000067476"/>
    </source>
</evidence>
<dbReference type="RefSeq" id="WP_075058092.1">
    <property type="nucleotide sequence ID" value="NZ_CP012357.1"/>
</dbReference>
<dbReference type="STRING" id="216942.SLITO_v1c03430"/>
<dbReference type="OrthoDB" id="388054at2"/>
<reference evidence="1 2" key="1">
    <citation type="journal article" date="2015" name="Genome Announc.">
        <title>Complete Genome Sequence of Spiroplasma litorale TN-1T (DSM 21781), a Bacterium Isolated from a Green-Eyed Horsefly (Tabanus nigrovittatus).</title>
        <authorList>
            <person name="Lo W.S."/>
            <person name="Lai Y.C."/>
            <person name="Lien Y.W."/>
            <person name="Wang T.H."/>
            <person name="Kuo C.H."/>
        </authorList>
    </citation>
    <scope>NUCLEOTIDE SEQUENCE [LARGE SCALE GENOMIC DNA]</scope>
    <source>
        <strain evidence="1 2">TN-1</strain>
    </source>
</reference>
<organism evidence="1 2">
    <name type="scientific">Spiroplasma litorale</name>
    <dbReference type="NCBI Taxonomy" id="216942"/>
    <lineage>
        <taxon>Bacteria</taxon>
        <taxon>Bacillati</taxon>
        <taxon>Mycoplasmatota</taxon>
        <taxon>Mollicutes</taxon>
        <taxon>Entomoplasmatales</taxon>
        <taxon>Spiroplasmataceae</taxon>
        <taxon>Spiroplasma</taxon>
    </lineage>
</organism>
<sequence length="393" mass="47591">MNKIEQNNNMIKEMSIINEQLDKVKLDTELVNFIKKNMFLIKNKLKGFLDIKTHGSYSINNFYNFDDSITIDLLAIKYVSKKTYNKYQREFVTNDHFVSCIICSLNNQLMKKLSTLYLKDKMTKVSWKEKNYKLPTSSEIIKFTDSILVNFQEIKDKVLKFNIRTVIKFKEYPVIICSKTMYKRSFTLEFAKMYKTLNKLTLKKVQLLFFYIRVKFRNKLNKKRQLILKLEVLQDIQLQLSKNKYFQLWLDKTFDNVFKSKKEVENLLESRQIYYKKFKKTNKLYNLIKLKNLKWVFIKSYNSVKKFLDFYLGFCKDYSENLPDIESENLYFWYDSVAYLKNEFDTSNFTVKKDNKKYDEIEDFKIITKTVYPFDKNNGLFLVFLKYFNFEVI</sequence>